<dbReference type="STRING" id="466.Lmac_1343"/>
<dbReference type="Pfam" id="PF01863">
    <property type="entry name" value="YgjP-like"/>
    <property type="match status" value="1"/>
</dbReference>
<dbReference type="PANTHER" id="PTHR30399">
    <property type="entry name" value="UNCHARACTERIZED PROTEIN YGJP"/>
    <property type="match status" value="1"/>
</dbReference>
<dbReference type="PATRIC" id="fig|466.6.peg.1420"/>
<dbReference type="InterPro" id="IPR053136">
    <property type="entry name" value="UTP_pyrophosphatase-like"/>
</dbReference>
<proteinExistence type="predicted"/>
<comment type="caution">
    <text evidence="2">The sequence shown here is derived from an EMBL/GenBank/DDBJ whole genome shotgun (WGS) entry which is preliminary data.</text>
</comment>
<gene>
    <name evidence="2" type="ORF">Lmac_1343</name>
</gene>
<dbReference type="PANTHER" id="PTHR30399:SF1">
    <property type="entry name" value="UTP PYROPHOSPHATASE"/>
    <property type="match status" value="1"/>
</dbReference>
<dbReference type="Proteomes" id="UP000054908">
    <property type="component" value="Unassembled WGS sequence"/>
</dbReference>
<dbReference type="Gene3D" id="3.30.2010.10">
    <property type="entry name" value="Metalloproteases ('zincins'), catalytic domain"/>
    <property type="match status" value="1"/>
</dbReference>
<sequence>MPKHFFELDGISIEILRKPIKNIHFRIYPPDGKVKVTAPLKLHLDFIRHQIEAKRHWILTQRAKLSAHPLQLPMTFKSGEQHEFLGKKYTLIVHEGMKNPQVLVQDEHIHCYTQSDASPSGIQKHLESWYKQQMQAHLPSLISKWETRIGVKANTWRIRVMKTRWGSCNTLAKRIWLNLNLIKKPLECLEYVIVHELVHLLEASHNKRFYALMDQFLPQWRDFKVLLKQ</sequence>
<dbReference type="EMBL" id="LNYL01000033">
    <property type="protein sequence ID" value="KTD27095.1"/>
    <property type="molecule type" value="Genomic_DNA"/>
</dbReference>
<evidence type="ECO:0000313" key="2">
    <source>
        <dbReference type="EMBL" id="KTD27095.1"/>
    </source>
</evidence>
<keyword evidence="3" id="KW-1185">Reference proteome</keyword>
<evidence type="ECO:0000259" key="1">
    <source>
        <dbReference type="Pfam" id="PF01863"/>
    </source>
</evidence>
<dbReference type="AlphaFoldDB" id="A0A0W0W3R3"/>
<evidence type="ECO:0000313" key="3">
    <source>
        <dbReference type="Proteomes" id="UP000054908"/>
    </source>
</evidence>
<dbReference type="OrthoDB" id="9811177at2"/>
<accession>A0A0W0W3R3</accession>
<protein>
    <submittedName>
        <fullName evidence="2">Zinc metalloprotease</fullName>
    </submittedName>
</protein>
<dbReference type="GO" id="GO:0008237">
    <property type="term" value="F:metallopeptidase activity"/>
    <property type="evidence" value="ECO:0007669"/>
    <property type="project" value="UniProtKB-KW"/>
</dbReference>
<dbReference type="RefSeq" id="WP_058452121.1">
    <property type="nucleotide sequence ID" value="NZ_CAAAIB010000009.1"/>
</dbReference>
<dbReference type="CDD" id="cd07344">
    <property type="entry name" value="M48_yhfN_like"/>
    <property type="match status" value="1"/>
</dbReference>
<keyword evidence="2" id="KW-0378">Hydrolase</keyword>
<dbReference type="InterPro" id="IPR002725">
    <property type="entry name" value="YgjP-like_metallopeptidase"/>
</dbReference>
<name>A0A0W0W3R3_9GAMM</name>
<dbReference type="GO" id="GO:0006508">
    <property type="term" value="P:proteolysis"/>
    <property type="evidence" value="ECO:0007669"/>
    <property type="project" value="UniProtKB-KW"/>
</dbReference>
<keyword evidence="2" id="KW-0482">Metalloprotease</keyword>
<keyword evidence="2" id="KW-0645">Protease</keyword>
<reference evidence="2 3" key="1">
    <citation type="submission" date="2015-11" db="EMBL/GenBank/DDBJ databases">
        <title>Genomic analysis of 38 Legionella species identifies large and diverse effector repertoires.</title>
        <authorList>
            <person name="Burstein D."/>
            <person name="Amaro F."/>
            <person name="Zusman T."/>
            <person name="Lifshitz Z."/>
            <person name="Cohen O."/>
            <person name="Gilbert J.A."/>
            <person name="Pupko T."/>
            <person name="Shuman H.A."/>
            <person name="Segal G."/>
        </authorList>
    </citation>
    <scope>NUCLEOTIDE SEQUENCE [LARGE SCALE GENOMIC DNA]</scope>
    <source>
        <strain evidence="2 3">PX-1-G2-E2</strain>
    </source>
</reference>
<feature type="domain" description="YgjP-like metallopeptidase" evidence="1">
    <location>
        <begin position="25"/>
        <end position="229"/>
    </location>
</feature>
<organism evidence="2 3">
    <name type="scientific">Legionella maceachernii</name>
    <dbReference type="NCBI Taxonomy" id="466"/>
    <lineage>
        <taxon>Bacteria</taxon>
        <taxon>Pseudomonadati</taxon>
        <taxon>Pseudomonadota</taxon>
        <taxon>Gammaproteobacteria</taxon>
        <taxon>Legionellales</taxon>
        <taxon>Legionellaceae</taxon>
        <taxon>Legionella</taxon>
    </lineage>
</organism>